<dbReference type="STRING" id="1653476.THC_0092"/>
<dbReference type="Pfam" id="PF04023">
    <property type="entry name" value="FeoA"/>
    <property type="match status" value="1"/>
</dbReference>
<organism evidence="3 4">
    <name type="scientific">Caldimicrobium thiodismutans</name>
    <dbReference type="NCBI Taxonomy" id="1653476"/>
    <lineage>
        <taxon>Bacteria</taxon>
        <taxon>Pseudomonadati</taxon>
        <taxon>Thermodesulfobacteriota</taxon>
        <taxon>Thermodesulfobacteria</taxon>
        <taxon>Thermodesulfobacteriales</taxon>
        <taxon>Thermodesulfobacteriaceae</taxon>
        <taxon>Caldimicrobium</taxon>
    </lineage>
</organism>
<keyword evidence="1" id="KW-0408">Iron</keyword>
<protein>
    <submittedName>
        <fullName evidence="3">Iron transporter FeoA</fullName>
    </submittedName>
</protein>
<dbReference type="AlphaFoldDB" id="A0A0U5AKQ2"/>
<sequence>MMPLGLMKEGEEGVVVEIRDQDSLQEFENHEIPLCSGGCLFCKKERQKFKKVFSLGLRPGIRVLVIKNKPGQPIIIFFENTQLALSRGLAMKIFVKKT</sequence>
<proteinExistence type="predicted"/>
<dbReference type="KEGG" id="cthi:THC_0092"/>
<dbReference type="PANTHER" id="PTHR43151">
    <property type="entry name" value="FEOA FAMILY PROTEIN"/>
    <property type="match status" value="1"/>
</dbReference>
<evidence type="ECO:0000313" key="3">
    <source>
        <dbReference type="EMBL" id="BAU22498.1"/>
    </source>
</evidence>
<dbReference type="InterPro" id="IPR008988">
    <property type="entry name" value="Transcriptional_repressor_C"/>
</dbReference>
<feature type="domain" description="Ferrous iron transporter FeoA-like" evidence="2">
    <location>
        <begin position="2"/>
        <end position="97"/>
    </location>
</feature>
<dbReference type="Gene3D" id="2.30.30.90">
    <property type="match status" value="1"/>
</dbReference>
<name>A0A0U5AKQ2_9BACT</name>
<dbReference type="RefSeq" id="WP_068511757.1">
    <property type="nucleotide sequence ID" value="NZ_AP014945.1"/>
</dbReference>
<accession>A0A0U5AKQ2</accession>
<evidence type="ECO:0000256" key="1">
    <source>
        <dbReference type="ARBA" id="ARBA00023004"/>
    </source>
</evidence>
<dbReference type="SUPFAM" id="SSF50037">
    <property type="entry name" value="C-terminal domain of transcriptional repressors"/>
    <property type="match status" value="1"/>
</dbReference>
<evidence type="ECO:0000259" key="2">
    <source>
        <dbReference type="SMART" id="SM00899"/>
    </source>
</evidence>
<gene>
    <name evidence="3" type="ORF">THC_0092</name>
</gene>
<dbReference type="InterPro" id="IPR038157">
    <property type="entry name" value="FeoA_core_dom"/>
</dbReference>
<dbReference type="OrthoDB" id="5397380at2"/>
<keyword evidence="4" id="KW-1185">Reference proteome</keyword>
<dbReference type="Proteomes" id="UP000068196">
    <property type="component" value="Chromosome"/>
</dbReference>
<dbReference type="InterPro" id="IPR053184">
    <property type="entry name" value="FeoA-like"/>
</dbReference>
<dbReference type="EMBL" id="AP014945">
    <property type="protein sequence ID" value="BAU22498.1"/>
    <property type="molecule type" value="Genomic_DNA"/>
</dbReference>
<dbReference type="InterPro" id="IPR007167">
    <property type="entry name" value="Fe-transptr_FeoA-like"/>
</dbReference>
<reference evidence="4" key="2">
    <citation type="journal article" date="2016" name="Int. J. Syst. Evol. Microbiol.">
        <title>Caldimicrobium thiodismutans sp. nov., a sulfur-disproportionating bacterium isolated from a hot spring.</title>
        <authorList>
            <person name="Kojima H."/>
            <person name="Umezawa K."/>
            <person name="Fukui M."/>
        </authorList>
    </citation>
    <scope>NUCLEOTIDE SEQUENCE [LARGE SCALE GENOMIC DNA]</scope>
    <source>
        <strain evidence="4">TF1</strain>
    </source>
</reference>
<evidence type="ECO:0000313" key="4">
    <source>
        <dbReference type="Proteomes" id="UP000068196"/>
    </source>
</evidence>
<dbReference type="SMART" id="SM00899">
    <property type="entry name" value="FeoA"/>
    <property type="match status" value="1"/>
</dbReference>
<dbReference type="GO" id="GO:0046914">
    <property type="term" value="F:transition metal ion binding"/>
    <property type="evidence" value="ECO:0007669"/>
    <property type="project" value="InterPro"/>
</dbReference>
<dbReference type="PANTHER" id="PTHR43151:SF1">
    <property type="entry name" value="SSR2333 PROTEIN"/>
    <property type="match status" value="1"/>
</dbReference>
<reference evidence="3 4" key="1">
    <citation type="journal article" date="2016" name="Int. J. Syst. Evol. Microbiol.">
        <title>Caldimicrobium thiodismutans sp. nov., a sulfur-disproportionating bacterium isolated from a hot spring, and emended description of the genus Caldimicrobium.</title>
        <authorList>
            <person name="Kojima H."/>
            <person name="Umezawa K."/>
            <person name="Fukui M."/>
        </authorList>
    </citation>
    <scope>NUCLEOTIDE SEQUENCE [LARGE SCALE GENOMIC DNA]</scope>
    <source>
        <strain evidence="3 4">TF1</strain>
    </source>
</reference>